<evidence type="ECO:0000256" key="1">
    <source>
        <dbReference type="ARBA" id="ARBA00004167"/>
    </source>
</evidence>
<accession>A0A1C3JYC0</accession>
<keyword evidence="3" id="KW-0812">Transmembrane</keyword>
<reference evidence="9 10" key="2">
    <citation type="submission" date="2017-08" db="EMBL/GenBank/DDBJ databases">
        <authorList>
            <person name="de Groot N.N."/>
        </authorList>
    </citation>
    <scope>NUCLEOTIDE SEQUENCE [LARGE SCALE GENOMIC DNA]</scope>
    <source>
        <strain evidence="9">Orrdi1</strain>
    </source>
</reference>
<dbReference type="Gene3D" id="3.55.50.30">
    <property type="match status" value="1"/>
</dbReference>
<gene>
    <name evidence="8" type="ORF">ODI_00428</name>
    <name evidence="9" type="ORF">ODI_R2409</name>
</gene>
<organism evidence="8 10">
    <name type="scientific">Orrella dioscoreae</name>
    <dbReference type="NCBI Taxonomy" id="1851544"/>
    <lineage>
        <taxon>Bacteria</taxon>
        <taxon>Pseudomonadati</taxon>
        <taxon>Pseudomonadota</taxon>
        <taxon>Betaproteobacteria</taxon>
        <taxon>Burkholderiales</taxon>
        <taxon>Alcaligenaceae</taxon>
        <taxon>Orrella</taxon>
    </lineage>
</organism>
<dbReference type="KEGG" id="odi:ODI_R2409"/>
<dbReference type="Gene3D" id="3.30.1150.10">
    <property type="match status" value="1"/>
</dbReference>
<keyword evidence="4" id="KW-1133">Transmembrane helix</keyword>
<evidence type="ECO:0000313" key="8">
    <source>
        <dbReference type="EMBL" id="SBT24226.1"/>
    </source>
</evidence>
<dbReference type="AlphaFoldDB" id="A0A1C3JYC0"/>
<name>A0A1C3JYC0_9BURK</name>
<dbReference type="Pfam" id="PF13103">
    <property type="entry name" value="TonB_2"/>
    <property type="match status" value="1"/>
</dbReference>
<evidence type="ECO:0000256" key="3">
    <source>
        <dbReference type="ARBA" id="ARBA00022692"/>
    </source>
</evidence>
<keyword evidence="6" id="KW-0998">Cell outer membrane</keyword>
<evidence type="ECO:0000256" key="4">
    <source>
        <dbReference type="ARBA" id="ARBA00022989"/>
    </source>
</evidence>
<dbReference type="SMART" id="SM00965">
    <property type="entry name" value="STN"/>
    <property type="match status" value="1"/>
</dbReference>
<keyword evidence="10" id="KW-1185">Reference proteome</keyword>
<dbReference type="EMBL" id="FLRC01000007">
    <property type="protein sequence ID" value="SBT24226.1"/>
    <property type="molecule type" value="Genomic_DNA"/>
</dbReference>
<proteinExistence type="predicted"/>
<dbReference type="NCBIfam" id="TIGR01352">
    <property type="entry name" value="tonB_Cterm"/>
    <property type="match status" value="1"/>
</dbReference>
<protein>
    <submittedName>
        <fullName evidence="8">Outer membrane TonB-dependent transducer VreA of trans-envelope signaling system</fullName>
    </submittedName>
</protein>
<evidence type="ECO:0000313" key="10">
    <source>
        <dbReference type="Proteomes" id="UP000078558"/>
    </source>
</evidence>
<keyword evidence="5" id="KW-0472">Membrane</keyword>
<evidence type="ECO:0000256" key="6">
    <source>
        <dbReference type="ARBA" id="ARBA00023237"/>
    </source>
</evidence>
<evidence type="ECO:0000256" key="2">
    <source>
        <dbReference type="ARBA" id="ARBA00022448"/>
    </source>
</evidence>
<evidence type="ECO:0000259" key="7">
    <source>
        <dbReference type="SMART" id="SM00965"/>
    </source>
</evidence>
<sequence>MHRVWPASAGFPLQGHRVAWALAAFLVLSCASLPTASWTMPAPAEQADASNHAKRVFDFDIAAQTLQDALEQYGAVTGVSVVYLGTLVTGRRSQAVSGRLEAGEALRRLLAGSGLSARYTSQNALVLVGAPQSPRGASTPAASRPEAGRYRQYYGTVQGALRAALCRDPLLAKEDFRAALQFWVSAAGRLERIRLLDSTGLPARDDALLRSLERAVVGPPPPGFEQPFTMIMLPLSAGRTASCDDGR</sequence>
<dbReference type="PROSITE" id="PS51257">
    <property type="entry name" value="PROKAR_LIPOPROTEIN"/>
    <property type="match status" value="1"/>
</dbReference>
<comment type="subcellular location">
    <subcellularLocation>
        <location evidence="1">Membrane</location>
        <topology evidence="1">Single-pass membrane protein</topology>
    </subcellularLocation>
</comment>
<dbReference type="InterPro" id="IPR011662">
    <property type="entry name" value="Secretin/TonB_short_N"/>
</dbReference>
<dbReference type="Proteomes" id="UP000078558">
    <property type="component" value="Chromosome I"/>
</dbReference>
<dbReference type="SUPFAM" id="SSF74653">
    <property type="entry name" value="TolA/TonB C-terminal domain"/>
    <property type="match status" value="1"/>
</dbReference>
<feature type="domain" description="Secretin/TonB short N-terminal" evidence="7">
    <location>
        <begin position="79"/>
        <end position="130"/>
    </location>
</feature>
<dbReference type="EMBL" id="LT907988">
    <property type="protein sequence ID" value="SOE49941.1"/>
    <property type="molecule type" value="Genomic_DNA"/>
</dbReference>
<dbReference type="GO" id="GO:0019867">
    <property type="term" value="C:outer membrane"/>
    <property type="evidence" value="ECO:0007669"/>
    <property type="project" value="InterPro"/>
</dbReference>
<dbReference type="Pfam" id="PF07660">
    <property type="entry name" value="STN"/>
    <property type="match status" value="1"/>
</dbReference>
<dbReference type="InterPro" id="IPR006260">
    <property type="entry name" value="TonB/TolA_C"/>
</dbReference>
<dbReference type="STRING" id="1851544.ODI_00428"/>
<reference evidence="8 10" key="1">
    <citation type="submission" date="2016-06" db="EMBL/GenBank/DDBJ databases">
        <authorList>
            <person name="Kjaerup R.B."/>
            <person name="Dalgaard T.S."/>
            <person name="Juul-Madsen H.R."/>
        </authorList>
    </citation>
    <scope>NUCLEOTIDE SEQUENCE [LARGE SCALE GENOMIC DNA]</scope>
    <source>
        <strain evidence="8">Orrdi1</strain>
    </source>
</reference>
<keyword evidence="2" id="KW-0813">Transport</keyword>
<evidence type="ECO:0000256" key="5">
    <source>
        <dbReference type="ARBA" id="ARBA00023136"/>
    </source>
</evidence>
<evidence type="ECO:0000313" key="9">
    <source>
        <dbReference type="EMBL" id="SOE49941.1"/>
    </source>
</evidence>